<dbReference type="Pfam" id="PF03453">
    <property type="entry name" value="MoeA_N"/>
    <property type="match status" value="1"/>
</dbReference>
<dbReference type="InterPro" id="IPR038987">
    <property type="entry name" value="MoeA-like"/>
</dbReference>
<comment type="caution">
    <text evidence="7">The sequence shown here is derived from an EMBL/GenBank/DDBJ whole genome shotgun (WGS) entry which is preliminary data.</text>
</comment>
<dbReference type="PANTHER" id="PTHR10192:SF5">
    <property type="entry name" value="GEPHYRIN"/>
    <property type="match status" value="1"/>
</dbReference>
<dbReference type="PROSITE" id="PS01079">
    <property type="entry name" value="MOCF_BIOSYNTHESIS_2"/>
    <property type="match status" value="1"/>
</dbReference>
<feature type="region of interest" description="Disordered" evidence="5">
    <location>
        <begin position="909"/>
        <end position="941"/>
    </location>
</feature>
<dbReference type="Pfam" id="PF03454">
    <property type="entry name" value="MoeA_C"/>
    <property type="match status" value="1"/>
</dbReference>
<dbReference type="UniPathway" id="UPA00344"/>
<dbReference type="SUPFAM" id="SSF53218">
    <property type="entry name" value="Molybdenum cofactor biosynthesis proteins"/>
    <property type="match status" value="2"/>
</dbReference>
<evidence type="ECO:0000313" key="7">
    <source>
        <dbReference type="EMBL" id="OJA15341.1"/>
    </source>
</evidence>
<dbReference type="SUPFAM" id="SSF63867">
    <property type="entry name" value="MoeA C-terminal domain-like"/>
    <property type="match status" value="1"/>
</dbReference>
<dbReference type="GO" id="GO:0005829">
    <property type="term" value="C:cytosol"/>
    <property type="evidence" value="ECO:0007669"/>
    <property type="project" value="TreeGrafter"/>
</dbReference>
<dbReference type="Gene3D" id="3.40.980.10">
    <property type="entry name" value="MoaB/Mog-like domain"/>
    <property type="match status" value="2"/>
</dbReference>
<dbReference type="Gene3D" id="2.40.340.10">
    <property type="entry name" value="MoeA, C-terminal, domain IV"/>
    <property type="match status" value="1"/>
</dbReference>
<evidence type="ECO:0000256" key="1">
    <source>
        <dbReference type="ARBA" id="ARBA00005046"/>
    </source>
</evidence>
<dbReference type="GO" id="GO:0006777">
    <property type="term" value="P:Mo-molybdopterin cofactor biosynthetic process"/>
    <property type="evidence" value="ECO:0007669"/>
    <property type="project" value="UniProtKB-KW"/>
</dbReference>
<dbReference type="PANTHER" id="PTHR10192">
    <property type="entry name" value="MOLYBDOPTERIN BIOSYNTHESIS PROTEIN"/>
    <property type="match status" value="1"/>
</dbReference>
<dbReference type="CDD" id="cd00887">
    <property type="entry name" value="MoeA"/>
    <property type="match status" value="1"/>
</dbReference>
<dbReference type="Proteomes" id="UP000183567">
    <property type="component" value="Unassembled WGS sequence"/>
</dbReference>
<keyword evidence="4" id="KW-0501">Molybdenum cofactor biosynthesis</keyword>
<dbReference type="InterPro" id="IPR005110">
    <property type="entry name" value="MoeA_linker/N"/>
</dbReference>
<feature type="domain" description="MoaB/Mog" evidence="6">
    <location>
        <begin position="753"/>
        <end position="898"/>
    </location>
</feature>
<dbReference type="InterPro" id="IPR036688">
    <property type="entry name" value="MoeA_C_domain_IV_sf"/>
</dbReference>
<dbReference type="CDD" id="cd00886">
    <property type="entry name" value="MogA_MoaB"/>
    <property type="match status" value="1"/>
</dbReference>
<reference evidence="7 8" key="1">
    <citation type="submission" date="2016-03" db="EMBL/GenBank/DDBJ databases">
        <title>Comparative genomics of the ectomycorrhizal sister species Rhizopogon vinicolor and Rhizopogon vesiculosus (Basidiomycota: Boletales) reveals a divergence of the mating type B locus.</title>
        <authorList>
            <person name="Mujic A.B."/>
            <person name="Kuo A."/>
            <person name="Tritt A."/>
            <person name="Lipzen A."/>
            <person name="Chen C."/>
            <person name="Johnson J."/>
            <person name="Sharma A."/>
            <person name="Barry K."/>
            <person name="Grigoriev I.V."/>
            <person name="Spatafora J.W."/>
        </authorList>
    </citation>
    <scope>NUCLEOTIDE SEQUENCE [LARGE SCALE GENOMIC DNA]</scope>
    <source>
        <strain evidence="7 8">AM-OR11-056</strain>
    </source>
</reference>
<gene>
    <name evidence="7" type="ORF">AZE42_03336</name>
</gene>
<dbReference type="InterPro" id="IPR001453">
    <property type="entry name" value="MoaB/Mog_dom"/>
</dbReference>
<protein>
    <recommendedName>
        <fullName evidence="6">MoaB/Mog domain-containing protein</fullName>
    </recommendedName>
</protein>
<comment type="pathway">
    <text evidence="1">Cofactor biosynthesis; molybdopterin biosynthesis.</text>
</comment>
<proteinExistence type="inferred from homology"/>
<dbReference type="EMBL" id="LVVM01003192">
    <property type="protein sequence ID" value="OJA15341.1"/>
    <property type="molecule type" value="Genomic_DNA"/>
</dbReference>
<dbReference type="Gene3D" id="2.170.190.11">
    <property type="entry name" value="Molybdopterin biosynthesis moea protein, domain 3"/>
    <property type="match status" value="1"/>
</dbReference>
<dbReference type="STRING" id="180088.A0A1J8Q2N8"/>
<evidence type="ECO:0000259" key="6">
    <source>
        <dbReference type="SMART" id="SM00852"/>
    </source>
</evidence>
<dbReference type="Gene3D" id="3.90.105.10">
    <property type="entry name" value="Molybdopterin biosynthesis moea protein, domain 2"/>
    <property type="match status" value="1"/>
</dbReference>
<sequence>MSSLIGEPFQVSSYPVPTKRSRPTYVSYSHNYPGHATVTVQAEGIHIVDLSELHPVVSYTCGSNVTFSGPANSRCTSEDDGRICTTYAVVSSAPEVAEKNKDRTVWIMKQKISGGTLGKSEKREVVVPHEVARIHSDDKASSILLVSSTGDVSVADDELNIQSTLVCPHEQNFLDVFFFSGAPCTFLPAHQNPPDTVIVFCSSSASTLLLSIASVTGKDITIVGKNQFSTSHGVSERKTQHVGALSCSPCGVLSYINECHTWAAYQIETNSNGSSISGTQIGEVFSLAQLSRMYVSFGGGICLLSLGSSMVLLAATSGTPSSEISVLLWDMRYGVVLASQAIPIPSSLVPSIKAGIAISLVPAEAGQVLLTLCPANAPTTARSTSQSCRSTVYIIPVESNLKSTITGAIGKTSTTSAWLAPNPRAEIRSDDDPRPKLLIKMAKCLQNNEPHKADEAFFTWVKEHASAHEQSATSDLSISTPDGAASEAPYSYGFVKELLGLFFAPENLTGKCQYSPRVTRHLIENRVVSASMVEGSLFSALREHGDWESIMLAFNSLVDITEDDMISLAKILTDKERKSQTDPEAMDVDSTQVWTPPLSTYMLACISYPASPAALRLAIRKHLPDAQDLNPILELLDGWTIGGTQEYIRTLLKFVASNTTTQSRGGVAPPYDKTISFLQVLLDASFVTLLQYPPSHELLRNIMSHIEPEIGLHERMEYLRGALEPFAKAQHRTLKEKVEGVRRSHLQVTKQTESVLVSDTASVDAAADRSGPTIQEIVRKRGHGCVRSIILPDDEQRIRETVKNWCSENAVDWIISTGGTGFGVHDRTPEAISPLLEREAPGIIHLLLSESLKHTPLAALSRPVAGTVGNTLIVTLPGSVKAVKENLEALFSNGFIEHAIDLIRGGTGKQVHATMGSGHGGEPHHHHHHHHDHRVPQPRSILSHDPSLPVHARHRISPYPQIPLDDALKIIVNEIKPLGVVPLPMSSALAGHILGEDVYAPQNIPSSKTTSVDGYALRSSDPPGVYKVLTSKTHALADVLPDGSIFRINTGGPLPGGTDTVIMVEDTELVSTVKEADGQDAEEQEVKTLVQVPPGENIREPGSDVHKGDLVLQKGEVLTSLGGEVGTLAFVGRKEVGRLLACVSVEMNWYQVKVHRKPVVAILSTGNELLDLQSPNPLPSDGWGGIWDTNRPSLRAALEGMGYNVVDLGIVVDDIDAHVKAIKLGLENADLLLTTGGTSMGSSDLLKPVVERQFGGTIHFGRVSMKPGKPTTFASIPTTKGEHERKFIFALPGNPASALVTFYIFVIPALRKLGGWREDKCHLPRVRVKLEDTMRLDSRVEFHRVIVKAGEEGLRAMSTGGQRSSRVASLSGANGLVQLPTKREGGPDRLEVGSYADAVIIGELQM</sequence>
<dbReference type="InterPro" id="IPR005111">
    <property type="entry name" value="MoeA_C_domain_IV"/>
</dbReference>
<comment type="similarity">
    <text evidence="2">In the N-terminal section; belongs to the MoaB/Mog family.</text>
</comment>
<name>A0A1J8Q2N8_9AGAM</name>
<comment type="similarity">
    <text evidence="3">In the C-terminal section; belongs to the MoeA family.</text>
</comment>
<dbReference type="Pfam" id="PF00994">
    <property type="entry name" value="MoCF_biosynth"/>
    <property type="match status" value="2"/>
</dbReference>
<dbReference type="SMART" id="SM00852">
    <property type="entry name" value="MoCF_biosynth"/>
    <property type="match status" value="2"/>
</dbReference>
<evidence type="ECO:0000313" key="8">
    <source>
        <dbReference type="Proteomes" id="UP000183567"/>
    </source>
</evidence>
<feature type="compositionally biased region" description="Basic residues" evidence="5">
    <location>
        <begin position="924"/>
        <end position="933"/>
    </location>
</feature>
<evidence type="ECO:0000256" key="2">
    <source>
        <dbReference type="ARBA" id="ARBA00007589"/>
    </source>
</evidence>
<organism evidence="7 8">
    <name type="scientific">Rhizopogon vesiculosus</name>
    <dbReference type="NCBI Taxonomy" id="180088"/>
    <lineage>
        <taxon>Eukaryota</taxon>
        <taxon>Fungi</taxon>
        <taxon>Dikarya</taxon>
        <taxon>Basidiomycota</taxon>
        <taxon>Agaricomycotina</taxon>
        <taxon>Agaricomycetes</taxon>
        <taxon>Agaricomycetidae</taxon>
        <taxon>Boletales</taxon>
        <taxon>Suillineae</taxon>
        <taxon>Rhizopogonaceae</taxon>
        <taxon>Rhizopogon</taxon>
    </lineage>
</organism>
<keyword evidence="8" id="KW-1185">Reference proteome</keyword>
<dbReference type="SUPFAM" id="SSF63882">
    <property type="entry name" value="MoeA N-terminal region -like"/>
    <property type="match status" value="1"/>
</dbReference>
<dbReference type="InterPro" id="IPR036135">
    <property type="entry name" value="MoeA_linker/N_sf"/>
</dbReference>
<dbReference type="InterPro" id="IPR008284">
    <property type="entry name" value="MoCF_biosynth_CS"/>
</dbReference>
<evidence type="ECO:0000256" key="5">
    <source>
        <dbReference type="SAM" id="MobiDB-lite"/>
    </source>
</evidence>
<dbReference type="OrthoDB" id="4349954at2759"/>
<feature type="domain" description="MoaB/Mog" evidence="6">
    <location>
        <begin position="1161"/>
        <end position="1312"/>
    </location>
</feature>
<evidence type="ECO:0000256" key="4">
    <source>
        <dbReference type="ARBA" id="ARBA00023150"/>
    </source>
</evidence>
<dbReference type="NCBIfam" id="TIGR00177">
    <property type="entry name" value="molyb_syn"/>
    <property type="match status" value="2"/>
</dbReference>
<dbReference type="InterPro" id="IPR036425">
    <property type="entry name" value="MoaB/Mog-like_dom_sf"/>
</dbReference>
<evidence type="ECO:0000256" key="3">
    <source>
        <dbReference type="ARBA" id="ARBA00008339"/>
    </source>
</evidence>
<dbReference type="GO" id="GO:0061599">
    <property type="term" value="F:molybdopterin molybdotransferase activity"/>
    <property type="evidence" value="ECO:0007669"/>
    <property type="project" value="TreeGrafter"/>
</dbReference>
<accession>A0A1J8Q2N8</accession>
<dbReference type="FunFam" id="3.40.980.10:FF:000001">
    <property type="entry name" value="Molybdopterin molybdenumtransferase"/>
    <property type="match status" value="1"/>
</dbReference>